<dbReference type="InterPro" id="IPR001647">
    <property type="entry name" value="HTH_TetR"/>
</dbReference>
<keyword evidence="1" id="KW-0678">Repressor</keyword>
<dbReference type="SUPFAM" id="SSF48498">
    <property type="entry name" value="Tetracyclin repressor-like, C-terminal domain"/>
    <property type="match status" value="1"/>
</dbReference>
<evidence type="ECO:0000256" key="4">
    <source>
        <dbReference type="ARBA" id="ARBA00023163"/>
    </source>
</evidence>
<proteinExistence type="predicted"/>
<dbReference type="InterPro" id="IPR050109">
    <property type="entry name" value="HTH-type_TetR-like_transc_reg"/>
</dbReference>
<feature type="domain" description="HTH tetR-type" evidence="6">
    <location>
        <begin position="17"/>
        <end position="77"/>
    </location>
</feature>
<dbReference type="SUPFAM" id="SSF46689">
    <property type="entry name" value="Homeodomain-like"/>
    <property type="match status" value="1"/>
</dbReference>
<evidence type="ECO:0000256" key="1">
    <source>
        <dbReference type="ARBA" id="ARBA00022491"/>
    </source>
</evidence>
<dbReference type="InterPro" id="IPR039538">
    <property type="entry name" value="BetI_C"/>
</dbReference>
<sequence length="206" mass="23329">MVNLPSPAAKGSTRKGAGRSAMILEAAKDIVVSEGFANLSYRNIAKRVGIAVGNVNYYYPSKDDLMVDLAEFIFDRWDERLKKRVPSRLKGDREIFQFSIKFMIEENKRERTVTLLMEMWAMANHSPPVSKMLGAFYARMRSWLSDMIERVRPDIGRESRDLRAALITAQIEGLMILIGPKRVRHAELAGIEQAAAEHIENLAFGD</sequence>
<dbReference type="GO" id="GO:0003700">
    <property type="term" value="F:DNA-binding transcription factor activity"/>
    <property type="evidence" value="ECO:0007669"/>
    <property type="project" value="TreeGrafter"/>
</dbReference>
<comment type="caution">
    <text evidence="7">The sequence shown here is derived from an EMBL/GenBank/DDBJ whole genome shotgun (WGS) entry which is preliminary data.</text>
</comment>
<dbReference type="InterPro" id="IPR009057">
    <property type="entry name" value="Homeodomain-like_sf"/>
</dbReference>
<gene>
    <name evidence="7" type="ORF">GGR24_002595</name>
</gene>
<evidence type="ECO:0000256" key="5">
    <source>
        <dbReference type="PROSITE-ProRule" id="PRU00335"/>
    </source>
</evidence>
<evidence type="ECO:0000313" key="8">
    <source>
        <dbReference type="Proteomes" id="UP000528964"/>
    </source>
</evidence>
<keyword evidence="3 5" id="KW-0238">DNA-binding</keyword>
<evidence type="ECO:0000313" key="7">
    <source>
        <dbReference type="EMBL" id="MBB3973918.1"/>
    </source>
</evidence>
<keyword evidence="2" id="KW-0805">Transcription regulation</keyword>
<keyword evidence="8" id="KW-1185">Reference proteome</keyword>
<dbReference type="Pfam" id="PF13977">
    <property type="entry name" value="TetR_C_6"/>
    <property type="match status" value="1"/>
</dbReference>
<name>A0A7W6D6A2_9HYPH</name>
<feature type="DNA-binding region" description="H-T-H motif" evidence="5">
    <location>
        <begin position="40"/>
        <end position="59"/>
    </location>
</feature>
<accession>A0A7W6D6A2</accession>
<dbReference type="Pfam" id="PF00440">
    <property type="entry name" value="TetR_N"/>
    <property type="match status" value="1"/>
</dbReference>
<dbReference type="PANTHER" id="PTHR30055:SF226">
    <property type="entry name" value="HTH-TYPE TRANSCRIPTIONAL REGULATOR PKSA"/>
    <property type="match status" value="1"/>
</dbReference>
<dbReference type="PANTHER" id="PTHR30055">
    <property type="entry name" value="HTH-TYPE TRANSCRIPTIONAL REGULATOR RUTR"/>
    <property type="match status" value="1"/>
</dbReference>
<protein>
    <submittedName>
        <fullName evidence="7">AcrR family transcriptional regulator</fullName>
    </submittedName>
</protein>
<dbReference type="InterPro" id="IPR036271">
    <property type="entry name" value="Tet_transcr_reg_TetR-rel_C_sf"/>
</dbReference>
<dbReference type="RefSeq" id="WP_183395785.1">
    <property type="nucleotide sequence ID" value="NZ_JACIDR010000004.1"/>
</dbReference>
<dbReference type="EMBL" id="JACIDR010000004">
    <property type="protein sequence ID" value="MBB3973918.1"/>
    <property type="molecule type" value="Genomic_DNA"/>
</dbReference>
<dbReference type="PRINTS" id="PR00455">
    <property type="entry name" value="HTHTETR"/>
</dbReference>
<reference evidence="7 8" key="1">
    <citation type="submission" date="2020-08" db="EMBL/GenBank/DDBJ databases">
        <title>Genomic Encyclopedia of Type Strains, Phase IV (KMG-IV): sequencing the most valuable type-strain genomes for metagenomic binning, comparative biology and taxonomic classification.</title>
        <authorList>
            <person name="Goeker M."/>
        </authorList>
    </citation>
    <scope>NUCLEOTIDE SEQUENCE [LARGE SCALE GENOMIC DNA]</scope>
    <source>
        <strain evidence="7 8">DSM 25481</strain>
    </source>
</reference>
<evidence type="ECO:0000256" key="2">
    <source>
        <dbReference type="ARBA" id="ARBA00023015"/>
    </source>
</evidence>
<evidence type="ECO:0000256" key="3">
    <source>
        <dbReference type="ARBA" id="ARBA00023125"/>
    </source>
</evidence>
<dbReference type="AlphaFoldDB" id="A0A7W6D6A2"/>
<keyword evidence="4" id="KW-0804">Transcription</keyword>
<dbReference type="GO" id="GO:0000976">
    <property type="term" value="F:transcription cis-regulatory region binding"/>
    <property type="evidence" value="ECO:0007669"/>
    <property type="project" value="TreeGrafter"/>
</dbReference>
<dbReference type="Proteomes" id="UP000528964">
    <property type="component" value="Unassembled WGS sequence"/>
</dbReference>
<organism evidence="7 8">
    <name type="scientific">Hansschlegelia beijingensis</name>
    <dbReference type="NCBI Taxonomy" id="1133344"/>
    <lineage>
        <taxon>Bacteria</taxon>
        <taxon>Pseudomonadati</taxon>
        <taxon>Pseudomonadota</taxon>
        <taxon>Alphaproteobacteria</taxon>
        <taxon>Hyphomicrobiales</taxon>
        <taxon>Methylopilaceae</taxon>
        <taxon>Hansschlegelia</taxon>
    </lineage>
</organism>
<dbReference type="Gene3D" id="1.10.357.10">
    <property type="entry name" value="Tetracycline Repressor, domain 2"/>
    <property type="match status" value="1"/>
</dbReference>
<evidence type="ECO:0000259" key="6">
    <source>
        <dbReference type="PROSITE" id="PS50977"/>
    </source>
</evidence>
<dbReference type="PROSITE" id="PS50977">
    <property type="entry name" value="HTH_TETR_2"/>
    <property type="match status" value="1"/>
</dbReference>